<reference evidence="2" key="1">
    <citation type="submission" date="2016-10" db="EMBL/GenBank/DDBJ databases">
        <authorList>
            <person name="de Groot N.N."/>
        </authorList>
    </citation>
    <scope>NUCLEOTIDE SEQUENCE</scope>
</reference>
<evidence type="ECO:0000313" key="2">
    <source>
        <dbReference type="EMBL" id="SFV59866.1"/>
    </source>
</evidence>
<organism evidence="2">
    <name type="scientific">hydrothermal vent metagenome</name>
    <dbReference type="NCBI Taxonomy" id="652676"/>
    <lineage>
        <taxon>unclassified sequences</taxon>
        <taxon>metagenomes</taxon>
        <taxon>ecological metagenomes</taxon>
    </lineage>
</organism>
<dbReference type="InterPro" id="IPR007055">
    <property type="entry name" value="BON_dom"/>
</dbReference>
<evidence type="ECO:0000259" key="1">
    <source>
        <dbReference type="PROSITE" id="PS50914"/>
    </source>
</evidence>
<dbReference type="Gene3D" id="3.30.1340.30">
    <property type="match status" value="1"/>
</dbReference>
<dbReference type="PANTHER" id="PTHR34606:SF16">
    <property type="entry name" value="BON DOMAIN-CONTAINING PROTEIN"/>
    <property type="match status" value="1"/>
</dbReference>
<dbReference type="AlphaFoldDB" id="A0A1W1C266"/>
<protein>
    <submittedName>
        <fullName evidence="2">Putative lipoprotein</fullName>
    </submittedName>
</protein>
<gene>
    <name evidence="2" type="ORF">MNB_SV-6-1468</name>
</gene>
<dbReference type="PANTHER" id="PTHR34606">
    <property type="entry name" value="BON DOMAIN-CONTAINING PROTEIN"/>
    <property type="match status" value="1"/>
</dbReference>
<name>A0A1W1C266_9ZZZZ</name>
<accession>A0A1W1C266</accession>
<sequence length="100" mass="10759">MNKFVIIWGFVVVAFINGCLAVSPDENTEEFMNSAIITSSVKARLANASGLETLSFTVETLNGAVLLSGFAQTQEQKDMAGKIANNTEGVQRVINHIVVQ</sequence>
<feature type="domain" description="BON" evidence="1">
    <location>
        <begin position="33"/>
        <end position="100"/>
    </location>
</feature>
<dbReference type="Pfam" id="PF04972">
    <property type="entry name" value="BON"/>
    <property type="match status" value="1"/>
</dbReference>
<dbReference type="PROSITE" id="PS50914">
    <property type="entry name" value="BON"/>
    <property type="match status" value="1"/>
</dbReference>
<keyword evidence="2" id="KW-0449">Lipoprotein</keyword>
<dbReference type="EMBL" id="FPHC01000055">
    <property type="protein sequence ID" value="SFV59866.1"/>
    <property type="molecule type" value="Genomic_DNA"/>
</dbReference>
<proteinExistence type="predicted"/>
<dbReference type="InterPro" id="IPR051686">
    <property type="entry name" value="Lipoprotein_DolP"/>
</dbReference>